<dbReference type="Gene3D" id="2.40.410.10">
    <property type="entry name" value="putative membrane protein from Corynebacterium diphtheriae superfamily"/>
    <property type="match status" value="1"/>
</dbReference>
<dbReference type="Pfam" id="PF11580">
    <property type="entry name" value="DUF3239"/>
    <property type="match status" value="1"/>
</dbReference>
<dbReference type="InterPro" id="IPR021632">
    <property type="entry name" value="DUF3239"/>
</dbReference>
<evidence type="ECO:0000313" key="3">
    <source>
        <dbReference type="Proteomes" id="UP000029914"/>
    </source>
</evidence>
<proteinExistence type="predicted"/>
<protein>
    <submittedName>
        <fullName evidence="2">Membrane protein</fullName>
    </submittedName>
</protein>
<evidence type="ECO:0000313" key="2">
    <source>
        <dbReference type="EMBL" id="AIT60500.1"/>
    </source>
</evidence>
<dbReference type="EMBL" id="CP006764">
    <property type="protein sequence ID" value="AIT60500.1"/>
    <property type="molecule type" value="Genomic_DNA"/>
</dbReference>
<name>A0A097IEE7_9CORY</name>
<dbReference type="HOGENOM" id="CLU_1292606_0_0_11"/>
<dbReference type="OrthoDB" id="4548219at2"/>
<dbReference type="eggNOG" id="ENOG5032V6C">
    <property type="taxonomic scope" value="Bacteria"/>
</dbReference>
<accession>A0A097IEE7</accession>
<organism evidence="2 3">
    <name type="scientific">Corynebacterium doosanense CAU 212 = DSM 45436</name>
    <dbReference type="NCBI Taxonomy" id="558173"/>
    <lineage>
        <taxon>Bacteria</taxon>
        <taxon>Bacillati</taxon>
        <taxon>Actinomycetota</taxon>
        <taxon>Actinomycetes</taxon>
        <taxon>Mycobacteriales</taxon>
        <taxon>Corynebacteriaceae</taxon>
        <taxon>Corynebacterium</taxon>
    </lineage>
</organism>
<dbReference type="AlphaFoldDB" id="A0A097IEE7"/>
<dbReference type="KEGG" id="cdo:CDOO_04000"/>
<keyword evidence="3" id="KW-1185">Reference proteome</keyword>
<feature type="transmembrane region" description="Helical" evidence="1">
    <location>
        <begin position="28"/>
        <end position="48"/>
    </location>
</feature>
<evidence type="ECO:0000256" key="1">
    <source>
        <dbReference type="SAM" id="Phobius"/>
    </source>
</evidence>
<feature type="transmembrane region" description="Helical" evidence="1">
    <location>
        <begin position="54"/>
        <end position="77"/>
    </location>
</feature>
<dbReference type="Proteomes" id="UP000029914">
    <property type="component" value="Chromosome"/>
</dbReference>
<keyword evidence="1" id="KW-1133">Transmembrane helix</keyword>
<dbReference type="STRING" id="558173.CDOO_04000"/>
<reference evidence="2 3" key="1">
    <citation type="submission" date="2013-09" db="EMBL/GenBank/DDBJ databases">
        <title>Complete genome sequence of Corynebacterium doosanense CAU 212(T) (=DSM 45436(T)), isolated from activated sludge.</title>
        <authorList>
            <person name="Schaffert L."/>
            <person name="Albersmeier A."/>
            <person name="Kalinowski J."/>
            <person name="Ruckert C."/>
        </authorList>
    </citation>
    <scope>NUCLEOTIDE SEQUENCE [LARGE SCALE GENOMIC DNA]</scope>
    <source>
        <strain evidence="2 3">CAU 212</strain>
    </source>
</reference>
<sequence>MKIFKFDVDEPFARKHNEMIRDTRRVRAGGIGLGVLVVIAGALAYFFLAHRAVWGLMILLVAIALGITFAVVGLVVAKRFKKVQPLYDAYPLVPAVIAEVNERDFMLLALVNTNVDPDAAPRWGLALRNITHIPGIKNPKVGMKVPAAAVLGRRDTREQHHWQEVTPMPIGWGTPDQDVVDIARRSIPQSEWDRLERERRRLDDVKATQNNLLVL</sequence>
<dbReference type="RefSeq" id="WP_018021993.1">
    <property type="nucleotide sequence ID" value="NZ_AQUX01000004.1"/>
</dbReference>
<keyword evidence="1" id="KW-0472">Membrane</keyword>
<keyword evidence="1" id="KW-0812">Transmembrane</keyword>
<dbReference type="InterPro" id="IPR023124">
    <property type="entry name" value="DUF3239_dom_sf"/>
</dbReference>
<gene>
    <name evidence="2" type="ORF">CDOO_04000</name>
</gene>